<sequence length="76" mass="8583">MRRDVGRFGARREFGFIYRAPRRTRCLWPCCHGCPSALPISVHPLLIMLPASCRSALSLRGLSPQSWLSCGQRVAR</sequence>
<evidence type="ECO:0000313" key="2">
    <source>
        <dbReference type="Proteomes" id="UP000298274"/>
    </source>
</evidence>
<proteinExistence type="predicted"/>
<dbReference type="RefSeq" id="WP_141123599.1">
    <property type="nucleotide sequence ID" value="NZ_CP039631.3"/>
</dbReference>
<dbReference type="Proteomes" id="UP000298274">
    <property type="component" value="Chromosome"/>
</dbReference>
<dbReference type="AlphaFoldDB" id="A0A4V1DBY7"/>
<dbReference type="Pfam" id="PF14348">
    <property type="entry name" value="DtrJ-like"/>
    <property type="match status" value="1"/>
</dbReference>
<protein>
    <submittedName>
        <fullName evidence="1">Uncharacterized protein</fullName>
    </submittedName>
</protein>
<gene>
    <name evidence="1" type="ORF">E4167_30605</name>
</gene>
<dbReference type="EMBL" id="CP039631">
    <property type="protein sequence ID" value="QCG68256.1"/>
    <property type="molecule type" value="Genomic_DNA"/>
</dbReference>
<accession>A0A4V1DBY7</accession>
<organism evidence="1 2">
    <name type="scientific">Pseudomonas veronii</name>
    <dbReference type="NCBI Taxonomy" id="76761"/>
    <lineage>
        <taxon>Bacteria</taxon>
        <taxon>Pseudomonadati</taxon>
        <taxon>Pseudomonadota</taxon>
        <taxon>Gammaproteobacteria</taxon>
        <taxon>Pseudomonadales</taxon>
        <taxon>Pseudomonadaceae</taxon>
        <taxon>Pseudomonas</taxon>
    </lineage>
</organism>
<name>A0A4V1DBY7_PSEVE</name>
<evidence type="ECO:0000313" key="1">
    <source>
        <dbReference type="EMBL" id="QCG68256.1"/>
    </source>
</evidence>
<dbReference type="InterPro" id="IPR022266">
    <property type="entry name" value="DtrJ-like"/>
</dbReference>
<reference evidence="2" key="1">
    <citation type="submission" date="2019-04" db="EMBL/GenBank/DDBJ databases">
        <title>Complete genome sequence of Pseudomonas veronii strain PVy, a versatile degrader capable of using multiple contaminants as sole carbon sources.</title>
        <authorList>
            <person name="Lopez-Echartea E."/>
            <person name="Ridl J."/>
            <person name="Pajer P."/>
            <person name="Strejcek M."/>
            <person name="Suman J."/>
            <person name="Uhlik O."/>
        </authorList>
    </citation>
    <scope>NUCLEOTIDE SEQUENCE [LARGE SCALE GENOMIC DNA]</scope>
    <source>
        <strain evidence="2">Pvy</strain>
    </source>
</reference>